<name>A0A6P2CGH3_9NOCA</name>
<dbReference type="AlphaFoldDB" id="A0A6P2CGH3"/>
<organism evidence="6 7">
    <name type="scientific">Rhodococcus rhodnii</name>
    <dbReference type="NCBI Taxonomy" id="38312"/>
    <lineage>
        <taxon>Bacteria</taxon>
        <taxon>Bacillati</taxon>
        <taxon>Actinomycetota</taxon>
        <taxon>Actinomycetes</taxon>
        <taxon>Mycobacteriales</taxon>
        <taxon>Nocardiaceae</taxon>
        <taxon>Rhodococcus</taxon>
    </lineage>
</organism>
<reference evidence="6 7" key="1">
    <citation type="submission" date="2018-07" db="EMBL/GenBank/DDBJ databases">
        <title>Genome sequence of Rhodococcus rhodnii ATCC 35071 from Rhodnius prolixus.</title>
        <authorList>
            <person name="Patel V."/>
            <person name="Vogel K.J."/>
        </authorList>
    </citation>
    <scope>NUCLEOTIDE SEQUENCE [LARGE SCALE GENOMIC DNA]</scope>
    <source>
        <strain evidence="6 7">ATCC 35071</strain>
    </source>
</reference>
<accession>A0A6P2CGH3</accession>
<proteinExistence type="predicted"/>
<comment type="caution">
    <text evidence="6">The sequence shown here is derived from an EMBL/GenBank/DDBJ whole genome shotgun (WGS) entry which is preliminary data.</text>
</comment>
<evidence type="ECO:0000313" key="7">
    <source>
        <dbReference type="Proteomes" id="UP000471120"/>
    </source>
</evidence>
<evidence type="ECO:0000256" key="4">
    <source>
        <dbReference type="ARBA" id="ARBA00023033"/>
    </source>
</evidence>
<gene>
    <name evidence="6" type="ORF">DW322_18765</name>
</gene>
<dbReference type="RefSeq" id="WP_010839130.1">
    <property type="nucleotide sequence ID" value="NZ_QRCM01000001.1"/>
</dbReference>
<dbReference type="InterPro" id="IPR011251">
    <property type="entry name" value="Luciferase-like_dom"/>
</dbReference>
<dbReference type="Gene3D" id="3.20.20.30">
    <property type="entry name" value="Luciferase-like domain"/>
    <property type="match status" value="1"/>
</dbReference>
<evidence type="ECO:0000259" key="5">
    <source>
        <dbReference type="Pfam" id="PF00296"/>
    </source>
</evidence>
<dbReference type="GO" id="GO:0008726">
    <property type="term" value="F:alkanesulfonate monooxygenase activity"/>
    <property type="evidence" value="ECO:0007669"/>
    <property type="project" value="TreeGrafter"/>
</dbReference>
<protein>
    <submittedName>
        <fullName evidence="6">LLM class flavin-dependent oxidoreductase</fullName>
    </submittedName>
</protein>
<dbReference type="PANTHER" id="PTHR42847">
    <property type="entry name" value="ALKANESULFONATE MONOOXYGENASE"/>
    <property type="match status" value="1"/>
</dbReference>
<dbReference type="Pfam" id="PF00296">
    <property type="entry name" value="Bac_luciferase"/>
    <property type="match status" value="1"/>
</dbReference>
<evidence type="ECO:0000313" key="6">
    <source>
        <dbReference type="EMBL" id="TXG91849.1"/>
    </source>
</evidence>
<keyword evidence="2" id="KW-0288">FMN</keyword>
<dbReference type="GO" id="GO:0046306">
    <property type="term" value="P:alkanesulfonate catabolic process"/>
    <property type="evidence" value="ECO:0007669"/>
    <property type="project" value="TreeGrafter"/>
</dbReference>
<dbReference type="PANTHER" id="PTHR42847:SF4">
    <property type="entry name" value="ALKANESULFONATE MONOOXYGENASE-RELATED"/>
    <property type="match status" value="1"/>
</dbReference>
<keyword evidence="1" id="KW-0285">Flavoprotein</keyword>
<dbReference type="InterPro" id="IPR036661">
    <property type="entry name" value="Luciferase-like_sf"/>
</dbReference>
<sequence>MSTPDVLWYIGTNDGPAPWDPAARDEPSFAAVREQARVLDRLGFHGALTTAREAIALVGETTQLRFVVPEYPGVKPPALLAEQAQVFDHYSGGRLIFNQVNGADPVLARYGQFHDKNTRYERSVEYWTRVRELYLDETAAWDGEHFAYGPRYKPAIPGPRQPGGVPIWGTGASPAGIAHAAAVLDAYLMFMAPVPDMDAVFSKVRKACAETGREMRFGALASVVVRETDDEAWDYFESQLARTSPESVLATADRNLRSFGFDPLATLTSHDAQVQARIDALRSGRLPTRSELEFAPNTAAGLTTWSGAEPPFDIAGKGTGNYFVGSAENVAARMNAMAAELGIDIWILSGWPLIDEARTTASLLLPRLTGQ</sequence>
<feature type="domain" description="Luciferase-like" evidence="5">
    <location>
        <begin position="26"/>
        <end position="344"/>
    </location>
</feature>
<evidence type="ECO:0000256" key="1">
    <source>
        <dbReference type="ARBA" id="ARBA00022630"/>
    </source>
</evidence>
<dbReference type="InterPro" id="IPR050172">
    <property type="entry name" value="SsuD_RutA_monooxygenase"/>
</dbReference>
<dbReference type="Proteomes" id="UP000471120">
    <property type="component" value="Unassembled WGS sequence"/>
</dbReference>
<dbReference type="SUPFAM" id="SSF51679">
    <property type="entry name" value="Bacterial luciferase-like"/>
    <property type="match status" value="1"/>
</dbReference>
<dbReference type="EMBL" id="QRCM01000001">
    <property type="protein sequence ID" value="TXG91849.1"/>
    <property type="molecule type" value="Genomic_DNA"/>
</dbReference>
<keyword evidence="4" id="KW-0503">Monooxygenase</keyword>
<evidence type="ECO:0000256" key="3">
    <source>
        <dbReference type="ARBA" id="ARBA00023002"/>
    </source>
</evidence>
<evidence type="ECO:0000256" key="2">
    <source>
        <dbReference type="ARBA" id="ARBA00022643"/>
    </source>
</evidence>
<keyword evidence="3" id="KW-0560">Oxidoreductase</keyword>